<gene>
    <name evidence="2" type="ORF">NMOB1V02_LOCUS6572</name>
</gene>
<organism evidence="2">
    <name type="scientific">Notodromas monacha</name>
    <dbReference type="NCBI Taxonomy" id="399045"/>
    <lineage>
        <taxon>Eukaryota</taxon>
        <taxon>Metazoa</taxon>
        <taxon>Ecdysozoa</taxon>
        <taxon>Arthropoda</taxon>
        <taxon>Crustacea</taxon>
        <taxon>Oligostraca</taxon>
        <taxon>Ostracoda</taxon>
        <taxon>Podocopa</taxon>
        <taxon>Podocopida</taxon>
        <taxon>Cypridocopina</taxon>
        <taxon>Cypridoidea</taxon>
        <taxon>Cyprididae</taxon>
        <taxon>Notodromas</taxon>
    </lineage>
</organism>
<name>A0A7R9GFM5_9CRUS</name>
<dbReference type="AlphaFoldDB" id="A0A7R9GFM5"/>
<feature type="region of interest" description="Disordered" evidence="1">
    <location>
        <begin position="69"/>
        <end position="94"/>
    </location>
</feature>
<dbReference type="OrthoDB" id="10658562at2759"/>
<evidence type="ECO:0000313" key="2">
    <source>
        <dbReference type="EMBL" id="CAD7278878.1"/>
    </source>
</evidence>
<dbReference type="PANTHER" id="PTHR23199:SF12">
    <property type="entry name" value="NEUROTROPHIN 1-RELATED"/>
    <property type="match status" value="1"/>
</dbReference>
<reference evidence="2" key="1">
    <citation type="submission" date="2020-11" db="EMBL/GenBank/DDBJ databases">
        <authorList>
            <person name="Tran Van P."/>
        </authorList>
    </citation>
    <scope>NUCLEOTIDE SEQUENCE</scope>
</reference>
<evidence type="ECO:0000256" key="1">
    <source>
        <dbReference type="SAM" id="MobiDB-lite"/>
    </source>
</evidence>
<dbReference type="GO" id="GO:0008083">
    <property type="term" value="F:growth factor activity"/>
    <property type="evidence" value="ECO:0007669"/>
    <property type="project" value="TreeGrafter"/>
</dbReference>
<dbReference type="PANTHER" id="PTHR23199">
    <property type="entry name" value="NEUROTROPHIN 1-RELATED"/>
    <property type="match status" value="1"/>
</dbReference>
<dbReference type="GO" id="GO:0045087">
    <property type="term" value="P:innate immune response"/>
    <property type="evidence" value="ECO:0007669"/>
    <property type="project" value="TreeGrafter"/>
</dbReference>
<keyword evidence="3" id="KW-1185">Reference proteome</keyword>
<dbReference type="EMBL" id="CAJPEX010001397">
    <property type="protein sequence ID" value="CAG0919030.1"/>
    <property type="molecule type" value="Genomic_DNA"/>
</dbReference>
<proteinExistence type="predicted"/>
<protein>
    <submittedName>
        <fullName evidence="2">Uncharacterized protein</fullName>
    </submittedName>
</protein>
<dbReference type="Proteomes" id="UP000678499">
    <property type="component" value="Unassembled WGS sequence"/>
</dbReference>
<feature type="compositionally biased region" description="Basic and acidic residues" evidence="1">
    <location>
        <begin position="151"/>
        <end position="165"/>
    </location>
</feature>
<dbReference type="GO" id="GO:0005121">
    <property type="term" value="F:Toll binding"/>
    <property type="evidence" value="ECO:0007669"/>
    <property type="project" value="TreeGrafter"/>
</dbReference>
<feature type="compositionally biased region" description="Low complexity" evidence="1">
    <location>
        <begin position="20"/>
        <end position="32"/>
    </location>
</feature>
<feature type="compositionally biased region" description="Basic and acidic residues" evidence="1">
    <location>
        <begin position="69"/>
        <end position="90"/>
    </location>
</feature>
<feature type="region of interest" description="Disordered" evidence="1">
    <location>
        <begin position="151"/>
        <end position="170"/>
    </location>
</feature>
<sequence length="554" mass="62037">MTPSSSADQHAEDESDQRPAAATGATSSSSSSLTHPNPGAWGISDVQDQEFLASYLRDAKANFGHRLQDGEDHHHYHHREAETESEDGWRHRAAASASTSAAAAAAAASSSSLYLQQGLAGFIRTPHLPATWYTAETHEPVKTGPLLERQLSDEDHHQQEEEQKDNGTLLFFLRDNNGKDDENIKDNDRRRDPKVFYSDASRRIEEHLNGGSALLAQHTLDVEADNLDVPYQEPNLGCLSYGSHFCSVQQDYPKAIMKWIDDKFATILSNFSLPSTPELEAGGPLFGADPVPPADDAPCESRRSDLQPSWVQDENTGAWVLVVQTMSLQQWIRLDECMRDPKVFYSDASRRIEEHLNGGSALLAQHTLDVEADNLDVPYQEPNLGCLSYGSHFCSVQQDYPKAIMKWIDDKFATILSNFSLPSTPELEAGGPLFGADPVPPADDAPCESRRSDLQPSWVQDENTGAWVLVVQTMSLQQWIRLDECISKDISCVMHYGKMSSHTSLFWSHVVNHRTLGRNGLYDSKRMNFRGLPTQCHILHQHRNDEYYSDHRRR</sequence>
<dbReference type="GO" id="GO:0021556">
    <property type="term" value="P:central nervous system formation"/>
    <property type="evidence" value="ECO:0007669"/>
    <property type="project" value="TreeGrafter"/>
</dbReference>
<dbReference type="GO" id="GO:0005576">
    <property type="term" value="C:extracellular region"/>
    <property type="evidence" value="ECO:0007669"/>
    <property type="project" value="TreeGrafter"/>
</dbReference>
<dbReference type="EMBL" id="OA883434">
    <property type="protein sequence ID" value="CAD7278878.1"/>
    <property type="molecule type" value="Genomic_DNA"/>
</dbReference>
<accession>A0A7R9GFM5</accession>
<feature type="region of interest" description="Disordered" evidence="1">
    <location>
        <begin position="1"/>
        <end position="42"/>
    </location>
</feature>
<evidence type="ECO:0000313" key="3">
    <source>
        <dbReference type="Proteomes" id="UP000678499"/>
    </source>
</evidence>
<dbReference type="InterPro" id="IPR052444">
    <property type="entry name" value="Spz/Toll_ligand-like"/>
</dbReference>